<name>A0A085YZ96_9FLAO</name>
<dbReference type="STRING" id="236814.IX39_19710"/>
<evidence type="ECO:0000313" key="1">
    <source>
        <dbReference type="EMBL" id="KFE97509.1"/>
    </source>
</evidence>
<dbReference type="Proteomes" id="UP000028713">
    <property type="component" value="Unassembled WGS sequence"/>
</dbReference>
<gene>
    <name evidence="1" type="ORF">IX39_19710</name>
</gene>
<evidence type="ECO:0000313" key="2">
    <source>
        <dbReference type="Proteomes" id="UP000028713"/>
    </source>
</evidence>
<accession>A0A085YZ96</accession>
<dbReference type="EMBL" id="JPRP01000005">
    <property type="protein sequence ID" value="KFE97509.1"/>
    <property type="molecule type" value="Genomic_DNA"/>
</dbReference>
<dbReference type="AlphaFoldDB" id="A0A085YZ96"/>
<proteinExistence type="predicted"/>
<organism evidence="1 2">
    <name type="scientific">Chryseobacterium formosense</name>
    <dbReference type="NCBI Taxonomy" id="236814"/>
    <lineage>
        <taxon>Bacteria</taxon>
        <taxon>Pseudomonadati</taxon>
        <taxon>Bacteroidota</taxon>
        <taxon>Flavobacteriia</taxon>
        <taxon>Flavobacteriales</taxon>
        <taxon>Weeksellaceae</taxon>
        <taxon>Chryseobacterium group</taxon>
        <taxon>Chryseobacterium</taxon>
    </lineage>
</organism>
<sequence>MFSLQNYYRSSNEIKNIMTQKKLKSIVESNLYLPREEIERKFGKPNTKSGEYISFFEEHSCFGLLKNEIGFIFDKNIAVDIFLTQYLIGIDCRTIFYYKNSFPEYKTFYTL</sequence>
<keyword evidence="2" id="KW-1185">Reference proteome</keyword>
<protein>
    <submittedName>
        <fullName evidence="1">Uncharacterized protein</fullName>
    </submittedName>
</protein>
<comment type="caution">
    <text evidence="1">The sequence shown here is derived from an EMBL/GenBank/DDBJ whole genome shotgun (WGS) entry which is preliminary data.</text>
</comment>
<reference evidence="1 2" key="1">
    <citation type="submission" date="2014-07" db="EMBL/GenBank/DDBJ databases">
        <title>Genome of Chryseobacterium formosense LMG 24722.</title>
        <authorList>
            <person name="Pipes S.E."/>
            <person name="Stropko S.J."/>
            <person name="Newman J.D."/>
        </authorList>
    </citation>
    <scope>NUCLEOTIDE SEQUENCE [LARGE SCALE GENOMIC DNA]</scope>
    <source>
        <strain evidence="1 2">LMG 24722</strain>
    </source>
</reference>